<evidence type="ECO:0000259" key="4">
    <source>
        <dbReference type="PROSITE" id="PS50041"/>
    </source>
</evidence>
<feature type="domain" description="C-type lectin" evidence="4">
    <location>
        <begin position="44"/>
        <end position="163"/>
    </location>
</feature>
<dbReference type="PROSITE" id="PS00615">
    <property type="entry name" value="C_TYPE_LECTIN_1"/>
    <property type="match status" value="2"/>
</dbReference>
<evidence type="ECO:0000256" key="2">
    <source>
        <dbReference type="SAM" id="MobiDB-lite"/>
    </source>
</evidence>
<dbReference type="CDD" id="cd00037">
    <property type="entry name" value="CLECT"/>
    <property type="match status" value="3"/>
</dbReference>
<dbReference type="PANTHER" id="PTHR22803">
    <property type="entry name" value="MANNOSE, PHOSPHOLIPASE, LECTIN RECEPTOR RELATED"/>
    <property type="match status" value="1"/>
</dbReference>
<protein>
    <recommendedName>
        <fullName evidence="4">C-type lectin domain-containing protein</fullName>
    </recommendedName>
</protein>
<organism evidence="5 6">
    <name type="scientific">Diabrotica virgifera virgifera</name>
    <name type="common">western corn rootworm</name>
    <dbReference type="NCBI Taxonomy" id="50390"/>
    <lineage>
        <taxon>Eukaryota</taxon>
        <taxon>Metazoa</taxon>
        <taxon>Ecdysozoa</taxon>
        <taxon>Arthropoda</taxon>
        <taxon>Hexapoda</taxon>
        <taxon>Insecta</taxon>
        <taxon>Pterygota</taxon>
        <taxon>Neoptera</taxon>
        <taxon>Endopterygota</taxon>
        <taxon>Coleoptera</taxon>
        <taxon>Polyphaga</taxon>
        <taxon>Cucujiformia</taxon>
        <taxon>Chrysomeloidea</taxon>
        <taxon>Chrysomelidae</taxon>
        <taxon>Galerucinae</taxon>
        <taxon>Diabroticina</taxon>
        <taxon>Diabroticites</taxon>
        <taxon>Diabrotica</taxon>
    </lineage>
</organism>
<keyword evidence="1" id="KW-1015">Disulfide bond</keyword>
<evidence type="ECO:0000313" key="5">
    <source>
        <dbReference type="EnsemblMetazoa" id="XP_050501173.1"/>
    </source>
</evidence>
<dbReference type="InterPro" id="IPR050111">
    <property type="entry name" value="C-type_lectin/snaclec_domain"/>
</dbReference>
<name>A0ABM5JTA7_DIAVI</name>
<feature type="compositionally biased region" description="Gly residues" evidence="2">
    <location>
        <begin position="338"/>
        <end position="369"/>
    </location>
</feature>
<dbReference type="GeneID" id="126881146"/>
<dbReference type="InterPro" id="IPR016187">
    <property type="entry name" value="CTDL_fold"/>
</dbReference>
<dbReference type="InterPro" id="IPR001304">
    <property type="entry name" value="C-type_lectin-like"/>
</dbReference>
<dbReference type="PROSITE" id="PS50041">
    <property type="entry name" value="C_TYPE_LECTIN_2"/>
    <property type="match status" value="3"/>
</dbReference>
<feature type="chain" id="PRO_5047359774" description="C-type lectin domain-containing protein" evidence="3">
    <location>
        <begin position="21"/>
        <end position="572"/>
    </location>
</feature>
<dbReference type="SUPFAM" id="SSF56436">
    <property type="entry name" value="C-type lectin-like"/>
    <property type="match status" value="3"/>
</dbReference>
<feature type="signal peptide" evidence="3">
    <location>
        <begin position="1"/>
        <end position="20"/>
    </location>
</feature>
<sequence length="572" mass="63389">MLGRCRLSLIFFSLFVCLNAAKLEKGWEDVFGNNPSSTLPVHKVGNKNYVVVTNTRLNFLQAMDFCENLHMNLVTIESAEENKAVEKFITDANGGNEYWTAGTRLLDGKTWLWFTTGDVIQYSAWNAGEPSGGNEYCLITIKSNNGLVWNDVKCDLEYPFVCERPIDEKREDLFANEEKDWQNILNVHKNQPNLDLLHVNGKEFYISQEYRGNYYEALDYCQVHNMRLASIDSKEENDRLYRHIRDISAGTDFWSSGTRLLDGRNWVWLPKGLPVGYTNWGPGQPDNNNDHCIRLHLDKNNGLFWDDINCNNVNRVICERSAGGNGANGGHGANGGNGGSADNGGNGGNGSNGGNGGNGSNGGNGGHGGSENKDGDDFLSKLAQTVPGNIPTVLQEGRKFHVSRDLRVTQSQARAFCAYHKLKLPDIKDFEENTVLAKLLPYPVTTGPFWVDGEKVKGKWIWKQSDEPIEYFNWAIAHVDAESKSCLGLTNVGKYESASCDQKKPFICESASDESSTAKDKGDAIINVIMTNNLINENGKVTNAKELISSQYIEVKPEGGYHITVDNNAGKC</sequence>
<dbReference type="Proteomes" id="UP001652700">
    <property type="component" value="Unplaced"/>
</dbReference>
<dbReference type="InterPro" id="IPR016186">
    <property type="entry name" value="C-type_lectin-like/link_sf"/>
</dbReference>
<dbReference type="Gene3D" id="3.10.100.10">
    <property type="entry name" value="Mannose-Binding Protein A, subunit A"/>
    <property type="match status" value="3"/>
</dbReference>
<dbReference type="InterPro" id="IPR018378">
    <property type="entry name" value="C-type_lectin_CS"/>
</dbReference>
<dbReference type="SMART" id="SM00034">
    <property type="entry name" value="CLECT"/>
    <property type="match status" value="3"/>
</dbReference>
<feature type="region of interest" description="Disordered" evidence="2">
    <location>
        <begin position="338"/>
        <end position="378"/>
    </location>
</feature>
<evidence type="ECO:0000313" key="6">
    <source>
        <dbReference type="Proteomes" id="UP001652700"/>
    </source>
</evidence>
<accession>A0ABM5JTA7</accession>
<dbReference type="Pfam" id="PF00059">
    <property type="entry name" value="Lectin_C"/>
    <property type="match status" value="3"/>
</dbReference>
<dbReference type="EnsemblMetazoa" id="XM_050645216.1">
    <property type="protein sequence ID" value="XP_050501173.1"/>
    <property type="gene ID" value="LOC126881146"/>
</dbReference>
<keyword evidence="6" id="KW-1185">Reference proteome</keyword>
<proteinExistence type="predicted"/>
<reference evidence="5" key="1">
    <citation type="submission" date="2025-05" db="UniProtKB">
        <authorList>
            <consortium name="EnsemblMetazoa"/>
        </authorList>
    </citation>
    <scope>IDENTIFICATION</scope>
</reference>
<evidence type="ECO:0000256" key="1">
    <source>
        <dbReference type="ARBA" id="ARBA00023157"/>
    </source>
</evidence>
<feature type="domain" description="C-type lectin" evidence="4">
    <location>
        <begin position="395"/>
        <end position="509"/>
    </location>
</feature>
<dbReference type="RefSeq" id="XP_050501173.1">
    <property type="nucleotide sequence ID" value="XM_050645216.1"/>
</dbReference>
<keyword evidence="3" id="KW-0732">Signal</keyword>
<evidence type="ECO:0000256" key="3">
    <source>
        <dbReference type="SAM" id="SignalP"/>
    </source>
</evidence>
<feature type="domain" description="C-type lectin" evidence="4">
    <location>
        <begin position="199"/>
        <end position="319"/>
    </location>
</feature>